<proteinExistence type="predicted"/>
<keyword evidence="1" id="KW-0472">Membrane</keyword>
<dbReference type="EMBL" id="MK522038">
    <property type="protein sequence ID" value="QOR60363.1"/>
    <property type="molecule type" value="Genomic_DNA"/>
</dbReference>
<organism evidence="2">
    <name type="scientific">Bathycoccus sp. RCC716 virus 2</name>
    <dbReference type="NCBI Taxonomy" id="2530039"/>
    <lineage>
        <taxon>Viruses</taxon>
        <taxon>Varidnaviria</taxon>
        <taxon>Bamfordvirae</taxon>
        <taxon>Nucleocytoviricota</taxon>
        <taxon>Megaviricetes</taxon>
        <taxon>Algavirales</taxon>
        <taxon>Phycodnaviridae</taxon>
        <taxon>Prasinovirus</taxon>
    </lineage>
</organism>
<keyword evidence="1" id="KW-1133">Transmembrane helix</keyword>
<reference evidence="2" key="1">
    <citation type="submission" date="2019-02" db="EMBL/GenBank/DDBJ databases">
        <authorList>
            <person name="Bachy C."/>
            <person name="Yung C.-M."/>
            <person name="Roux S."/>
            <person name="Sullivan M.B."/>
            <person name="Worden A.Z."/>
        </authorList>
    </citation>
    <scope>NUCLEOTIDE SEQUENCE</scope>
    <source>
        <strain evidence="2">BII-V2</strain>
    </source>
</reference>
<name>A0A7S6SXI1_9PHYC</name>
<sequence>MSGEDDDLTTQALDMFLENDTLQKRVIDPLKRKILPYVMCIGFFNLILFVMVAYLANRLSLIL</sequence>
<evidence type="ECO:0000313" key="2">
    <source>
        <dbReference type="EMBL" id="QOR60363.1"/>
    </source>
</evidence>
<protein>
    <submittedName>
        <fullName evidence="2">Uncharacterized protein</fullName>
    </submittedName>
</protein>
<feature type="transmembrane region" description="Helical" evidence="1">
    <location>
        <begin position="34"/>
        <end position="56"/>
    </location>
</feature>
<evidence type="ECO:0000256" key="1">
    <source>
        <dbReference type="SAM" id="Phobius"/>
    </source>
</evidence>
<accession>A0A7S6SXI1</accession>
<keyword evidence="1" id="KW-0812">Transmembrane</keyword>